<feature type="binding site" evidence="9">
    <location>
        <position position="226"/>
    </location>
    <ligand>
        <name>Zn(2+)</name>
        <dbReference type="ChEBI" id="CHEBI:29105"/>
        <label>3</label>
    </ligand>
</feature>
<proteinExistence type="inferred from homology"/>
<keyword evidence="12" id="KW-1185">Reference proteome</keyword>
<evidence type="ECO:0000259" key="10">
    <source>
        <dbReference type="Pfam" id="PF01261"/>
    </source>
</evidence>
<comment type="caution">
    <text evidence="11">The sequence shown here is derived from an EMBL/GenBank/DDBJ whole genome shotgun (WGS) entry which is preliminary data.</text>
</comment>
<organism evidence="11 12">
    <name type="scientific">Dysgonomonas capnocytophagoides</name>
    <dbReference type="NCBI Taxonomy" id="45254"/>
    <lineage>
        <taxon>Bacteria</taxon>
        <taxon>Pseudomonadati</taxon>
        <taxon>Bacteroidota</taxon>
        <taxon>Bacteroidia</taxon>
        <taxon>Bacteroidales</taxon>
        <taxon>Dysgonomonadaceae</taxon>
        <taxon>Dysgonomonas</taxon>
    </lineage>
</organism>
<dbReference type="PANTHER" id="PTHR21445:SF0">
    <property type="entry name" value="APURINIC-APYRIMIDINIC ENDONUCLEASE"/>
    <property type="match status" value="1"/>
</dbReference>
<evidence type="ECO:0000256" key="3">
    <source>
        <dbReference type="ARBA" id="ARBA00022723"/>
    </source>
</evidence>
<dbReference type="AlphaFoldDB" id="A0A4Y8KZG7"/>
<keyword evidence="5 9" id="KW-0227">DNA damage</keyword>
<evidence type="ECO:0000256" key="4">
    <source>
        <dbReference type="ARBA" id="ARBA00022759"/>
    </source>
</evidence>
<evidence type="ECO:0000256" key="7">
    <source>
        <dbReference type="ARBA" id="ARBA00022833"/>
    </source>
</evidence>
<feature type="binding site" evidence="9">
    <location>
        <position position="142"/>
    </location>
    <ligand>
        <name>Zn(2+)</name>
        <dbReference type="ChEBI" id="CHEBI:29105"/>
        <label>1</label>
    </ligand>
</feature>
<feature type="binding site" evidence="9">
    <location>
        <position position="256"/>
    </location>
    <ligand>
        <name>Zn(2+)</name>
        <dbReference type="ChEBI" id="CHEBI:29105"/>
        <label>2</label>
    </ligand>
</feature>
<dbReference type="InterPro" id="IPR036237">
    <property type="entry name" value="Xyl_isomerase-like_sf"/>
</dbReference>
<dbReference type="InterPro" id="IPR018246">
    <property type="entry name" value="AP_endonuc_F2_Zn_BS"/>
</dbReference>
<feature type="binding site" evidence="9">
    <location>
        <position position="107"/>
    </location>
    <ligand>
        <name>Zn(2+)</name>
        <dbReference type="ChEBI" id="CHEBI:29105"/>
        <label>1</label>
    </ligand>
</feature>
<dbReference type="STRING" id="1121485.GCA_000426485_00721"/>
<evidence type="ECO:0000313" key="11">
    <source>
        <dbReference type="EMBL" id="TFD93103.1"/>
    </source>
</evidence>
<keyword evidence="8 9" id="KW-0234">DNA repair</keyword>
<dbReference type="Gene3D" id="3.20.20.150">
    <property type="entry name" value="Divalent-metal-dependent TIM barrel enzymes"/>
    <property type="match status" value="1"/>
</dbReference>
<sequence length="283" mass="31553">MLNIGCHLSLSKGYEAMGKDALKIGANTFQFFTRNPRGGSAKEIDPKDADALAVLVKTNNFAPLLAHAPYTMNLCSAKPETRQFAKEMMADDLARMEILPCHLYNFHPGSYTTQGIDVAMGQIIDALNEVIKPDQTTIVLLETMAGKGSEVGRTFEELRQIIDGVKLQDKMGVCLDTCHVYDAGYDIVNDLDGVINHFDKVVGLDRLKAIHLNDSMNPMNSHKDRHQKIGEGSLGLETFRKVINHPKLRHLPFNLETPNELDGYQKEIELLRSEYVETVAQLV</sequence>
<dbReference type="GO" id="GO:0003906">
    <property type="term" value="F:DNA-(apurinic or apyrimidinic site) endonuclease activity"/>
    <property type="evidence" value="ECO:0007669"/>
    <property type="project" value="TreeGrafter"/>
</dbReference>
<evidence type="ECO:0000256" key="9">
    <source>
        <dbReference type="HAMAP-Rule" id="MF_00152"/>
    </source>
</evidence>
<feature type="binding site" evidence="9">
    <location>
        <position position="67"/>
    </location>
    <ligand>
        <name>Zn(2+)</name>
        <dbReference type="ChEBI" id="CHEBI:29105"/>
        <label>1</label>
    </ligand>
</feature>
<dbReference type="NCBIfam" id="TIGR00587">
    <property type="entry name" value="nfo"/>
    <property type="match status" value="1"/>
</dbReference>
<dbReference type="PROSITE" id="PS00731">
    <property type="entry name" value="AP_NUCLEASE_F2_3"/>
    <property type="match status" value="1"/>
</dbReference>
<dbReference type="OrthoDB" id="9805666at2"/>
<dbReference type="EC" id="3.1.21.2" evidence="9"/>
<dbReference type="PANTHER" id="PTHR21445">
    <property type="entry name" value="ENDONUCLEASE IV ENDODEOXYRIBONUCLEASE IV"/>
    <property type="match status" value="1"/>
</dbReference>
<evidence type="ECO:0000256" key="1">
    <source>
        <dbReference type="ARBA" id="ARBA00005340"/>
    </source>
</evidence>
<name>A0A4Y8KZG7_9BACT</name>
<feature type="binding site" evidence="9">
    <location>
        <position position="176"/>
    </location>
    <ligand>
        <name>Zn(2+)</name>
        <dbReference type="ChEBI" id="CHEBI:29105"/>
        <label>2</label>
    </ligand>
</feature>
<dbReference type="Pfam" id="PF01261">
    <property type="entry name" value="AP_endonuc_2"/>
    <property type="match status" value="1"/>
</dbReference>
<feature type="binding site" evidence="9">
    <location>
        <position position="224"/>
    </location>
    <ligand>
        <name>Zn(2+)</name>
        <dbReference type="ChEBI" id="CHEBI:29105"/>
        <label>3</label>
    </ligand>
</feature>
<dbReference type="RefSeq" id="WP_134437386.1">
    <property type="nucleotide sequence ID" value="NZ_SOML01000014.1"/>
</dbReference>
<dbReference type="PROSITE" id="PS00730">
    <property type="entry name" value="AP_NUCLEASE_F2_2"/>
    <property type="match status" value="1"/>
</dbReference>
<keyword evidence="4 9" id="KW-0255">Endonuclease</keyword>
<evidence type="ECO:0000256" key="8">
    <source>
        <dbReference type="ARBA" id="ARBA00023204"/>
    </source>
</evidence>
<evidence type="ECO:0000256" key="2">
    <source>
        <dbReference type="ARBA" id="ARBA00022722"/>
    </source>
</evidence>
<dbReference type="GO" id="GO:0008081">
    <property type="term" value="F:phosphoric diester hydrolase activity"/>
    <property type="evidence" value="ECO:0007669"/>
    <property type="project" value="TreeGrafter"/>
</dbReference>
<protein>
    <recommendedName>
        <fullName evidence="9">Probable endonuclease 4</fullName>
        <ecNumber evidence="9">3.1.21.2</ecNumber>
    </recommendedName>
    <alternativeName>
        <fullName evidence="9">Endodeoxyribonuclease IV</fullName>
    </alternativeName>
    <alternativeName>
        <fullName evidence="9">Endonuclease IV</fullName>
    </alternativeName>
</protein>
<comment type="cofactor">
    <cofactor evidence="9">
        <name>Zn(2+)</name>
        <dbReference type="ChEBI" id="CHEBI:29105"/>
    </cofactor>
    <text evidence="9">Binds 3 Zn(2+) ions.</text>
</comment>
<dbReference type="FunFam" id="3.20.20.150:FF:000001">
    <property type="entry name" value="Probable endonuclease 4"/>
    <property type="match status" value="1"/>
</dbReference>
<reference evidence="11 12" key="1">
    <citation type="submission" date="2019-03" db="EMBL/GenBank/DDBJ databases">
        <title>San Antonio Military Medical Center submission to MRSN (WRAIR), pending publication.</title>
        <authorList>
            <person name="Blyth D.M."/>
            <person name="Mccarthy S.L."/>
            <person name="Schall S.E."/>
            <person name="Stam J.A."/>
            <person name="Ong A.C."/>
            <person name="Mcgann P.T."/>
        </authorList>
    </citation>
    <scope>NUCLEOTIDE SEQUENCE [LARGE SCALE GENOMIC DNA]</scope>
    <source>
        <strain evidence="11 12">MRSN571793</strain>
    </source>
</reference>
<dbReference type="InterPro" id="IPR013022">
    <property type="entry name" value="Xyl_isomerase-like_TIM-brl"/>
</dbReference>
<evidence type="ECO:0000256" key="6">
    <source>
        <dbReference type="ARBA" id="ARBA00022801"/>
    </source>
</evidence>
<comment type="similarity">
    <text evidence="1 9">Belongs to the AP endonuclease 2 family.</text>
</comment>
<dbReference type="InterPro" id="IPR001719">
    <property type="entry name" value="AP_endonuc_2"/>
</dbReference>
<dbReference type="SMART" id="SM00518">
    <property type="entry name" value="AP2Ec"/>
    <property type="match status" value="1"/>
</dbReference>
<keyword evidence="3 9" id="KW-0479">Metal-binding</keyword>
<dbReference type="HAMAP" id="MF_00152">
    <property type="entry name" value="Nfo"/>
    <property type="match status" value="1"/>
</dbReference>
<dbReference type="EMBL" id="SOML01000014">
    <property type="protein sequence ID" value="TFD93103.1"/>
    <property type="molecule type" value="Genomic_DNA"/>
</dbReference>
<comment type="catalytic activity">
    <reaction evidence="9">
        <text>Endonucleolytic cleavage to 5'-phosphooligonucleotide end-products.</text>
        <dbReference type="EC" id="3.1.21.2"/>
    </reaction>
</comment>
<feature type="binding site" evidence="9">
    <location>
        <position position="179"/>
    </location>
    <ligand>
        <name>Zn(2+)</name>
        <dbReference type="ChEBI" id="CHEBI:29105"/>
        <label>3</label>
    </ligand>
</feature>
<dbReference type="CDD" id="cd00019">
    <property type="entry name" value="AP2Ec"/>
    <property type="match status" value="1"/>
</dbReference>
<keyword evidence="2 9" id="KW-0540">Nuclease</keyword>
<dbReference type="GO" id="GO:0008833">
    <property type="term" value="F:deoxyribonuclease IV (phage-T4-induced) activity"/>
    <property type="evidence" value="ECO:0007669"/>
    <property type="project" value="UniProtKB-UniRule"/>
</dbReference>
<comment type="function">
    <text evidence="9">Endonuclease IV plays a role in DNA repair. It cleaves phosphodiester bonds at apurinic or apyrimidinic (AP) sites, generating a 3'-hydroxyl group and a 5'-terminal sugar phosphate.</text>
</comment>
<evidence type="ECO:0000313" key="12">
    <source>
        <dbReference type="Proteomes" id="UP000297861"/>
    </source>
</evidence>
<feature type="binding site" evidence="9">
    <location>
        <position position="142"/>
    </location>
    <ligand>
        <name>Zn(2+)</name>
        <dbReference type="ChEBI" id="CHEBI:29105"/>
        <label>2</label>
    </ligand>
</feature>
<dbReference type="GO" id="GO:0008270">
    <property type="term" value="F:zinc ion binding"/>
    <property type="evidence" value="ECO:0007669"/>
    <property type="project" value="UniProtKB-UniRule"/>
</dbReference>
<keyword evidence="6 9" id="KW-0378">Hydrolase</keyword>
<feature type="domain" description="Xylose isomerase-like TIM barrel" evidence="10">
    <location>
        <begin position="20"/>
        <end position="273"/>
    </location>
</feature>
<gene>
    <name evidence="9" type="primary">nfo</name>
    <name evidence="11" type="ORF">E2605_17570</name>
</gene>
<dbReference type="GO" id="GO:0003677">
    <property type="term" value="F:DNA binding"/>
    <property type="evidence" value="ECO:0007669"/>
    <property type="project" value="InterPro"/>
</dbReference>
<dbReference type="SUPFAM" id="SSF51658">
    <property type="entry name" value="Xylose isomerase-like"/>
    <property type="match status" value="1"/>
</dbReference>
<accession>A0A4Y8KZG7</accession>
<feature type="binding site" evidence="9">
    <location>
        <position position="211"/>
    </location>
    <ligand>
        <name>Zn(2+)</name>
        <dbReference type="ChEBI" id="CHEBI:29105"/>
        <label>2</label>
    </ligand>
</feature>
<dbReference type="GO" id="GO:0006284">
    <property type="term" value="P:base-excision repair"/>
    <property type="evidence" value="ECO:0007669"/>
    <property type="project" value="TreeGrafter"/>
</dbReference>
<evidence type="ECO:0000256" key="5">
    <source>
        <dbReference type="ARBA" id="ARBA00022763"/>
    </source>
</evidence>
<dbReference type="Proteomes" id="UP000297861">
    <property type="component" value="Unassembled WGS sequence"/>
</dbReference>
<keyword evidence="7 9" id="KW-0862">Zinc</keyword>
<dbReference type="PROSITE" id="PS51432">
    <property type="entry name" value="AP_NUCLEASE_F2_4"/>
    <property type="match status" value="1"/>
</dbReference>